<reference evidence="4" key="1">
    <citation type="submission" date="2017-02" db="UniProtKB">
        <authorList>
            <consortium name="WormBaseParasite"/>
        </authorList>
    </citation>
    <scope>IDENTIFICATION</scope>
</reference>
<dbReference type="Gene3D" id="3.40.50.11960">
    <property type="match status" value="1"/>
</dbReference>
<dbReference type="Pfam" id="PF10199">
    <property type="entry name" value="Adaptin_binding"/>
    <property type="match status" value="1"/>
</dbReference>
<dbReference type="WBParaSite" id="TTAC_0000430901-mRNA-1">
    <property type="protein sequence ID" value="TTAC_0000430901-mRNA-1"/>
    <property type="gene ID" value="TTAC_0000430901"/>
</dbReference>
<organism evidence="4">
    <name type="scientific">Hydatigena taeniaeformis</name>
    <name type="common">Feline tapeworm</name>
    <name type="synonym">Taenia taeniaeformis</name>
    <dbReference type="NCBI Taxonomy" id="6205"/>
    <lineage>
        <taxon>Eukaryota</taxon>
        <taxon>Metazoa</taxon>
        <taxon>Spiralia</taxon>
        <taxon>Lophotrochozoa</taxon>
        <taxon>Platyhelminthes</taxon>
        <taxon>Cestoda</taxon>
        <taxon>Eucestoda</taxon>
        <taxon>Cyclophyllidea</taxon>
        <taxon>Taeniidae</taxon>
        <taxon>Hydatigera</taxon>
    </lineage>
</organism>
<dbReference type="AlphaFoldDB" id="A0A0R3WU69"/>
<accession>A0A0R3WU69</accession>
<protein>
    <submittedName>
        <fullName evidence="4">Alpha-and gamma-adaptin-binding protein p34</fullName>
    </submittedName>
</protein>
<feature type="region of interest" description="Disordered" evidence="1">
    <location>
        <begin position="173"/>
        <end position="197"/>
    </location>
</feature>
<dbReference type="Proteomes" id="UP000274429">
    <property type="component" value="Unassembled WGS sequence"/>
</dbReference>
<reference evidence="2 3" key="2">
    <citation type="submission" date="2018-11" db="EMBL/GenBank/DDBJ databases">
        <authorList>
            <consortium name="Pathogen Informatics"/>
        </authorList>
    </citation>
    <scope>NUCLEOTIDE SEQUENCE [LARGE SCALE GENOMIC DNA]</scope>
</reference>
<proteinExistence type="predicted"/>
<evidence type="ECO:0000313" key="2">
    <source>
        <dbReference type="EMBL" id="VDM24621.1"/>
    </source>
</evidence>
<gene>
    <name evidence="2" type="ORF">TTAC_LOCUS4293</name>
</gene>
<dbReference type="EMBL" id="UYWX01004093">
    <property type="protein sequence ID" value="VDM24621.1"/>
    <property type="molecule type" value="Genomic_DNA"/>
</dbReference>
<evidence type="ECO:0000313" key="4">
    <source>
        <dbReference type="WBParaSite" id="TTAC_0000430901-mRNA-1"/>
    </source>
</evidence>
<dbReference type="STRING" id="6205.A0A0R3WU69"/>
<dbReference type="PANTHER" id="PTHR14659">
    <property type="entry name" value="ALPHA- AND GAMMA-ADAPTIN-BINDING PROTEIN P34"/>
    <property type="match status" value="1"/>
</dbReference>
<dbReference type="PANTHER" id="PTHR14659:SF1">
    <property type="entry name" value="ALPHA- AND GAMMA-ADAPTIN-BINDING PROTEIN P34"/>
    <property type="match status" value="1"/>
</dbReference>
<dbReference type="OrthoDB" id="1741717at2759"/>
<name>A0A0R3WU69_HYDTA</name>
<sequence>MLPQVHILNAHADDIANLVYDELTKTSSVRDCMNIDCKYYTASVQLKLIPYSYSKTDVKGTEALMICFDSGNPESWSVACDWLKLGEEEDIAVHLLICDSLSSENFRTEVFKEATKYHFEIVQLSPHCDEIEEDEEYGVARITAALVAHQWPNLVLKSSQRDICECVPAGHSQRKPKVATPEKKANQKDAFNGDEDETKIDSEMFNELFPKLVEMRTRCTSMDLEGRRKMAERVRVLKLRI</sequence>
<evidence type="ECO:0000256" key="1">
    <source>
        <dbReference type="SAM" id="MobiDB-lite"/>
    </source>
</evidence>
<evidence type="ECO:0000313" key="3">
    <source>
        <dbReference type="Proteomes" id="UP000274429"/>
    </source>
</evidence>
<dbReference type="InterPro" id="IPR019341">
    <property type="entry name" value="Alpha/Gamma-adaptin-bd_p34"/>
</dbReference>
<keyword evidence="3" id="KW-1185">Reference proteome</keyword>